<evidence type="ECO:0000259" key="7">
    <source>
        <dbReference type="PROSITE" id="PS50048"/>
    </source>
</evidence>
<keyword evidence="5" id="KW-0539">Nucleus</keyword>
<dbReference type="GO" id="GO:0000981">
    <property type="term" value="F:DNA-binding transcription factor activity, RNA polymerase II-specific"/>
    <property type="evidence" value="ECO:0007669"/>
    <property type="project" value="InterPro"/>
</dbReference>
<dbReference type="Pfam" id="PF11951">
    <property type="entry name" value="Fungal_trans_2"/>
    <property type="match status" value="1"/>
</dbReference>
<keyword evidence="9" id="KW-1185">Reference proteome</keyword>
<dbReference type="InterPro" id="IPR036864">
    <property type="entry name" value="Zn2-C6_fun-type_DNA-bd_sf"/>
</dbReference>
<feature type="region of interest" description="Disordered" evidence="6">
    <location>
        <begin position="1"/>
        <end position="29"/>
    </location>
</feature>
<dbReference type="GO" id="GO:0005634">
    <property type="term" value="C:nucleus"/>
    <property type="evidence" value="ECO:0007669"/>
    <property type="project" value="UniProtKB-SubCell"/>
</dbReference>
<dbReference type="InterPro" id="IPR001138">
    <property type="entry name" value="Zn2Cys6_DnaBD"/>
</dbReference>
<evidence type="ECO:0000256" key="2">
    <source>
        <dbReference type="ARBA" id="ARBA00023015"/>
    </source>
</evidence>
<dbReference type="EMBL" id="KZ824687">
    <property type="protein sequence ID" value="RAK72871.1"/>
    <property type="molecule type" value="Genomic_DNA"/>
</dbReference>
<dbReference type="PROSITE" id="PS00463">
    <property type="entry name" value="ZN2_CY6_FUNGAL_1"/>
    <property type="match status" value="1"/>
</dbReference>
<comment type="subcellular location">
    <subcellularLocation>
        <location evidence="1">Nucleus</location>
    </subcellularLocation>
</comment>
<dbReference type="PROSITE" id="PS50048">
    <property type="entry name" value="ZN2_CY6_FUNGAL_2"/>
    <property type="match status" value="1"/>
</dbReference>
<feature type="compositionally biased region" description="Polar residues" evidence="6">
    <location>
        <begin position="1"/>
        <end position="11"/>
    </location>
</feature>
<dbReference type="OrthoDB" id="5294180at2759"/>
<sequence>MSGTVASSSSGPMLVKDNTVHPNIPPMSPGERIVRSYRRSRSGCYICRLRRKKCDENRPRCSTCSKLDITCEYNEPTWWRNLEQRHIHKERIKRRLRVAKVMEKEKNLQEFIDRTLPSSKRRVNVNLPPSRESSYESDAAYMQTPPLPSMSSPYGFDFNDISSWQGPTTSTLTSLGPEQMPMQLPPLSALPQQLPTTQNFHQMSQFAPMLPPNQNHFPRAPISSILNSCTKPVNEAERPLLYHFVDNVLPLIFPILDVHPRSRARTREIIRALETNKSYYHCCLSVSAIHVKTVNASISLKADEKVIDDIMRHRYAAVSALHQALKSSNHHDKVLDGTLATILFHCAVGEPDDYLPEIPWYEHFSAAADLVNKLGLIETKPQVSLPFNMSLTTWIDILGATMIGKSPKFAHTYRSKHLNGVSSGLRELMGCDDRVMYLISEIACLDSLKRERRLDEYSICHHVSALSGQLEYAEGSSPENPISASGVVNPEKLTKNVTAVFRAAARVYLSTLVPGYERTQQSTANLVQAVADLLLFIPDGPWGFDRSIVWPLLIAGVYSTPGSKFRDILAKRSELLGEGAEYGSFGRMYRVLKETWRLSDDTTTQIHTEANYLLPSMNLKQGPDGSSIPPPAIETIGRPIKKQAVHWRDVMKRRNWHYLLL</sequence>
<dbReference type="PANTHER" id="PTHR37534:SF12">
    <property type="entry name" value="ZN(2)-C6 FUNGAL-TYPE DOMAIN-CONTAINING PROTEIN"/>
    <property type="match status" value="1"/>
</dbReference>
<dbReference type="CDD" id="cd00067">
    <property type="entry name" value="GAL4"/>
    <property type="match status" value="1"/>
</dbReference>
<dbReference type="Proteomes" id="UP000249789">
    <property type="component" value="Unassembled WGS sequence"/>
</dbReference>
<gene>
    <name evidence="8" type="ORF">BO72DRAFT_472059</name>
</gene>
<accession>A0A8G1VV70</accession>
<protein>
    <recommendedName>
        <fullName evidence="7">Zn(2)-C6 fungal-type domain-containing protein</fullName>
    </recommendedName>
</protein>
<evidence type="ECO:0000256" key="1">
    <source>
        <dbReference type="ARBA" id="ARBA00004123"/>
    </source>
</evidence>
<evidence type="ECO:0000313" key="8">
    <source>
        <dbReference type="EMBL" id="RAK72871.1"/>
    </source>
</evidence>
<evidence type="ECO:0000256" key="6">
    <source>
        <dbReference type="SAM" id="MobiDB-lite"/>
    </source>
</evidence>
<feature type="domain" description="Zn(2)-C6 fungal-type" evidence="7">
    <location>
        <begin position="43"/>
        <end position="73"/>
    </location>
</feature>
<dbReference type="GO" id="GO:0003677">
    <property type="term" value="F:DNA binding"/>
    <property type="evidence" value="ECO:0007669"/>
    <property type="project" value="UniProtKB-KW"/>
</dbReference>
<dbReference type="Pfam" id="PF00172">
    <property type="entry name" value="Zn_clus"/>
    <property type="match status" value="1"/>
</dbReference>
<reference evidence="8 9" key="1">
    <citation type="submission" date="2018-02" db="EMBL/GenBank/DDBJ databases">
        <title>The genomes of Aspergillus section Nigri reveals drivers in fungal speciation.</title>
        <authorList>
            <consortium name="DOE Joint Genome Institute"/>
            <person name="Vesth T.C."/>
            <person name="Nybo J."/>
            <person name="Theobald S."/>
            <person name="Brandl J."/>
            <person name="Frisvad J.C."/>
            <person name="Nielsen K.F."/>
            <person name="Lyhne E.K."/>
            <person name="Kogle M.E."/>
            <person name="Kuo A."/>
            <person name="Riley R."/>
            <person name="Clum A."/>
            <person name="Nolan M."/>
            <person name="Lipzen A."/>
            <person name="Salamov A."/>
            <person name="Henrissat B."/>
            <person name="Wiebenga A."/>
            <person name="De vries R.P."/>
            <person name="Grigoriev I.V."/>
            <person name="Mortensen U.H."/>
            <person name="Andersen M.R."/>
            <person name="Baker S.E."/>
        </authorList>
    </citation>
    <scope>NUCLEOTIDE SEQUENCE [LARGE SCALE GENOMIC DNA]</scope>
    <source>
        <strain evidence="8 9">CBS 313.89</strain>
    </source>
</reference>
<evidence type="ECO:0000256" key="5">
    <source>
        <dbReference type="ARBA" id="ARBA00023242"/>
    </source>
</evidence>
<organism evidence="8 9">
    <name type="scientific">Aspergillus fijiensis CBS 313.89</name>
    <dbReference type="NCBI Taxonomy" id="1448319"/>
    <lineage>
        <taxon>Eukaryota</taxon>
        <taxon>Fungi</taxon>
        <taxon>Dikarya</taxon>
        <taxon>Ascomycota</taxon>
        <taxon>Pezizomycotina</taxon>
        <taxon>Eurotiomycetes</taxon>
        <taxon>Eurotiomycetidae</taxon>
        <taxon>Eurotiales</taxon>
        <taxon>Aspergillaceae</taxon>
        <taxon>Aspergillus</taxon>
    </lineage>
</organism>
<evidence type="ECO:0000313" key="9">
    <source>
        <dbReference type="Proteomes" id="UP000249789"/>
    </source>
</evidence>
<evidence type="ECO:0000256" key="3">
    <source>
        <dbReference type="ARBA" id="ARBA00023125"/>
    </source>
</evidence>
<proteinExistence type="predicted"/>
<dbReference type="SUPFAM" id="SSF57701">
    <property type="entry name" value="Zn2/Cys6 DNA-binding domain"/>
    <property type="match status" value="1"/>
</dbReference>
<dbReference type="InterPro" id="IPR021858">
    <property type="entry name" value="Fun_TF"/>
</dbReference>
<dbReference type="Gene3D" id="4.10.240.10">
    <property type="entry name" value="Zn(2)-C6 fungal-type DNA-binding domain"/>
    <property type="match status" value="1"/>
</dbReference>
<keyword evidence="4" id="KW-0804">Transcription</keyword>
<dbReference type="SMART" id="SM00066">
    <property type="entry name" value="GAL4"/>
    <property type="match status" value="1"/>
</dbReference>
<keyword evidence="2" id="KW-0805">Transcription regulation</keyword>
<dbReference type="RefSeq" id="XP_040796881.1">
    <property type="nucleotide sequence ID" value="XM_040947119.1"/>
</dbReference>
<dbReference type="GO" id="GO:0008270">
    <property type="term" value="F:zinc ion binding"/>
    <property type="evidence" value="ECO:0007669"/>
    <property type="project" value="InterPro"/>
</dbReference>
<evidence type="ECO:0000256" key="4">
    <source>
        <dbReference type="ARBA" id="ARBA00023163"/>
    </source>
</evidence>
<dbReference type="AlphaFoldDB" id="A0A8G1VV70"/>
<dbReference type="VEuPathDB" id="FungiDB:BO72DRAFT_472059"/>
<dbReference type="PANTHER" id="PTHR37534">
    <property type="entry name" value="TRANSCRIPTIONAL ACTIVATOR PROTEIN UGA3"/>
    <property type="match status" value="1"/>
</dbReference>
<name>A0A8G1VV70_9EURO</name>
<dbReference type="GeneID" id="63864452"/>
<keyword evidence="3" id="KW-0238">DNA-binding</keyword>